<reference evidence="3" key="1">
    <citation type="submission" date="2024-01" db="EMBL/GenBank/DDBJ databases">
        <title>Roseobacter fucihabitans sp. nov., isolated from the brown alga Fucus spiralis.</title>
        <authorList>
            <person name="Hahnke S."/>
            <person name="Berger M."/>
            <person name="Schlingloff A."/>
            <person name="Athale I."/>
            <person name="Neumann-Schaal M."/>
            <person name="Adenaya A."/>
            <person name="Poehlein A."/>
            <person name="Daniel R."/>
            <person name="Pertersen J."/>
            <person name="Brinkhoff T."/>
        </authorList>
    </citation>
    <scope>NUCLEOTIDE SEQUENCE [LARGE SCALE GENOMIC DNA]</scope>
    <source>
        <strain evidence="3">B14</strain>
    </source>
</reference>
<organism evidence="2 3">
    <name type="scientific">Roseobacter fucihabitans</name>
    <dbReference type="NCBI Taxonomy" id="1537242"/>
    <lineage>
        <taxon>Bacteria</taxon>
        <taxon>Pseudomonadati</taxon>
        <taxon>Pseudomonadota</taxon>
        <taxon>Alphaproteobacteria</taxon>
        <taxon>Rhodobacterales</taxon>
        <taxon>Roseobacteraceae</taxon>
        <taxon>Roseobacter</taxon>
    </lineage>
</organism>
<evidence type="ECO:0000313" key="3">
    <source>
        <dbReference type="Proteomes" id="UP001318682"/>
    </source>
</evidence>
<feature type="chain" id="PRO_5045545638" evidence="1">
    <location>
        <begin position="28"/>
        <end position="291"/>
    </location>
</feature>
<dbReference type="RefSeq" id="WP_187428514.1">
    <property type="nucleotide sequence ID" value="NZ_CP143423.1"/>
</dbReference>
<keyword evidence="1" id="KW-0732">Signal</keyword>
<protein>
    <submittedName>
        <fullName evidence="2">Uncharacterized protein</fullName>
    </submittedName>
</protein>
<feature type="signal peptide" evidence="1">
    <location>
        <begin position="1"/>
        <end position="27"/>
    </location>
</feature>
<evidence type="ECO:0000256" key="1">
    <source>
        <dbReference type="SAM" id="SignalP"/>
    </source>
</evidence>
<name>A0ABZ2C004_9RHOB</name>
<accession>A0ABZ2C004</accession>
<dbReference type="Proteomes" id="UP001318682">
    <property type="component" value="Chromosome"/>
</dbReference>
<proteinExistence type="predicted"/>
<dbReference type="EMBL" id="CP143423">
    <property type="protein sequence ID" value="WVX51336.1"/>
    <property type="molecule type" value="Genomic_DNA"/>
</dbReference>
<keyword evidence="3" id="KW-1185">Reference proteome</keyword>
<evidence type="ECO:0000313" key="2">
    <source>
        <dbReference type="EMBL" id="WVX51336.1"/>
    </source>
</evidence>
<sequence length="291" mass="31095">MVFQNYVGHAAPFILICSLALPGSVHAAQIFSSAGYAPADIQKKVDDFRDELGDLNPFTPENFDDGRRQINWDAAPDAISDPAAFPGDFFNGPAAPRARGIEFKGNDDYAGGGRGAKGFQLSSTAASGEPVEFGFEKNLQTFSPERLFAPTGGTVFDVLFFDPADQTTPALTDGFGAVFTNVIDNDYVYMSFFDAFDNLLAQEYVEESGAGGLSFLGASFKDNVLAKVTIVAGLFAVDDHYANGSNVVAMDDFIFGEPINPAPVPIPASLFLLLSAFAPLAYRHRAKLKAA</sequence>
<gene>
    <name evidence="2" type="ORF">ROLI_044370</name>
</gene>